<evidence type="ECO:0000313" key="3">
    <source>
        <dbReference type="EMBL" id="EDP22411.1"/>
    </source>
</evidence>
<dbReference type="HOGENOM" id="CLU_055593_0_0_9"/>
<dbReference type="InterPro" id="IPR036291">
    <property type="entry name" value="NAD(P)-bd_dom_sf"/>
</dbReference>
<feature type="transmembrane region" description="Helical" evidence="1">
    <location>
        <begin position="6"/>
        <end position="24"/>
    </location>
</feature>
<name>A8S8S9_9FIRM</name>
<dbReference type="Proteomes" id="UP000005945">
    <property type="component" value="Unassembled WGS sequence"/>
</dbReference>
<gene>
    <name evidence="3" type="ORF">FAEPRAM212_00868</name>
</gene>
<reference evidence="3 4" key="1">
    <citation type="submission" date="2007-09" db="EMBL/GenBank/DDBJ databases">
        <title>Draft genome sequence of Faecalibacterium prausnitzii M21/2.</title>
        <authorList>
            <person name="Sudarsanam P."/>
            <person name="Ley R."/>
            <person name="Guruge J."/>
            <person name="Turnbaugh P.J."/>
            <person name="Mahowald M."/>
            <person name="Liep D."/>
            <person name="Gordon J."/>
        </authorList>
    </citation>
    <scope>NUCLEOTIDE SEQUENCE [LARGE SCALE GENOMIC DNA]</scope>
    <source>
        <strain evidence="3 4">M21/2</strain>
    </source>
</reference>
<dbReference type="AlphaFoldDB" id="A8S8S9"/>
<protein>
    <submittedName>
        <fullName evidence="3">Ketopantoate reductase PanE/ApbA</fullName>
    </submittedName>
</protein>
<evidence type="ECO:0000313" key="4">
    <source>
        <dbReference type="Proteomes" id="UP000005945"/>
    </source>
</evidence>
<keyword evidence="1" id="KW-0472">Membrane</keyword>
<organism evidence="3 4">
    <name type="scientific">Faecalibacterium prausnitzii M21/2</name>
    <dbReference type="NCBI Taxonomy" id="411485"/>
    <lineage>
        <taxon>Bacteria</taxon>
        <taxon>Bacillati</taxon>
        <taxon>Bacillota</taxon>
        <taxon>Clostridia</taxon>
        <taxon>Eubacteriales</taxon>
        <taxon>Oscillospiraceae</taxon>
        <taxon>Faecalibacterium</taxon>
    </lineage>
</organism>
<dbReference type="SUPFAM" id="SSF51735">
    <property type="entry name" value="NAD(P)-binding Rossmann-fold domains"/>
    <property type="match status" value="1"/>
</dbReference>
<evidence type="ECO:0000259" key="2">
    <source>
        <dbReference type="Pfam" id="PF02558"/>
    </source>
</evidence>
<evidence type="ECO:0000256" key="1">
    <source>
        <dbReference type="SAM" id="Phobius"/>
    </source>
</evidence>
<dbReference type="EMBL" id="ABED02000020">
    <property type="protein sequence ID" value="EDP22411.1"/>
    <property type="molecule type" value="Genomic_DNA"/>
</dbReference>
<proteinExistence type="predicted"/>
<dbReference type="Pfam" id="PF02558">
    <property type="entry name" value="ApbA"/>
    <property type="match status" value="1"/>
</dbReference>
<keyword evidence="1" id="KW-0812">Transmembrane</keyword>
<feature type="domain" description="Ketopantoate reductase N-terminal" evidence="2">
    <location>
        <begin position="91"/>
        <end position="236"/>
    </location>
</feature>
<reference evidence="3 4" key="2">
    <citation type="submission" date="2007-09" db="EMBL/GenBank/DDBJ databases">
        <authorList>
            <person name="Fulton L."/>
            <person name="Clifton S."/>
            <person name="Fulton B."/>
            <person name="Xu J."/>
            <person name="Minx P."/>
            <person name="Pepin K.H."/>
            <person name="Johnson M."/>
            <person name="Thiruvilangam P."/>
            <person name="Bhonagiri V."/>
            <person name="Nash W.E."/>
            <person name="Mardis E.R."/>
            <person name="Wilson R.K."/>
        </authorList>
    </citation>
    <scope>NUCLEOTIDE SEQUENCE [LARGE SCALE GENOMIC DNA]</scope>
    <source>
        <strain evidence="3 4">M21/2</strain>
    </source>
</reference>
<dbReference type="InterPro" id="IPR013332">
    <property type="entry name" value="KPR_N"/>
</dbReference>
<keyword evidence="1" id="KW-1133">Transmembrane helix</keyword>
<comment type="caution">
    <text evidence="3">The sequence shown here is derived from an EMBL/GenBank/DDBJ whole genome shotgun (WGS) entry which is preliminary data.</text>
</comment>
<accession>A8S8S9</accession>
<sequence length="396" mass="44003">MLLQVILEGLGLGVLLVLICAVGIRKGAVGMVHLYPMGQPFASIQPGLYAGVQRFERSFCQRLFPISRQGRGQRDENADREDRIWRQAMKILVYGAGVLGCNLARNLLRAGKNVTLLARGNWAAEIKQNGLRIKDKFSLRTSVSRIPVVTELAPDAMYDVIFVVLRYTRLDSALDTLRANRTKNIVFVGNNVQARALAAALPGKNVLFAFALSAGHREVDRVVSIDLKKITIGQLPGATSNKQLIGRIFHGTKYKVVYEPNMEDYLLCHAAFVMPAAFACYKTDGDLKKLRGDTAYLNRLLDANIEGYRAIRNAGHAILPKEDADFEGEKYRKTCLRFFKLMCATSLGKLCASDHAMNAIDEMNALNRDLKKFFDANGAAYPVWQALEAEAGRYLQ</sequence>
<dbReference type="Gene3D" id="3.40.50.720">
    <property type="entry name" value="NAD(P)-binding Rossmann-like Domain"/>
    <property type="match status" value="1"/>
</dbReference>